<dbReference type="InterPro" id="IPR035969">
    <property type="entry name" value="Rab-GAP_TBC_sf"/>
</dbReference>
<evidence type="ECO:0000259" key="4">
    <source>
        <dbReference type="PROSITE" id="PS50086"/>
    </source>
</evidence>
<evidence type="ECO:0000313" key="5">
    <source>
        <dbReference type="EMBL" id="GJE85456.1"/>
    </source>
</evidence>
<proteinExistence type="predicted"/>
<sequence length="651" mass="70961">MPPPLVPPPPASAQSSAILSETTLRNRHNVGHAADVKQDVTEPAGTSTESSVDWEGLRKLSLQSGGFGKRRVEIWTQLLGIEPLAQSGAKRPGTPDDAKKRNVPVAEPHGDERQIKLDTDRSFVLYPVGDMSERQRRQDELYELIVELFRRRRTLSYFQGYHDIISVLYLTLPKELQLPAAEKLSLHRLRDAMGAGLEPVIGLLRVLQRVLREADPEYAALLEGATPLPYYALSNLLTLFSHDVPTLPLIQHVFDYLLARPPVASVYLAAAVLLARKDEVRRLEEEGEDGMIHSLLSSLPDLVDEDESSSSHEHAAAEDPVDDAIHSTESAVAKQAPQIILEEAQVDAERLHEKTSRSPEPGDFIPSHPAVPDSLDVPSSPVATSDPDESVFSQADDSTLVDDSSAPSEADTDVPAAHEELTLVSDESEKKSGHTHDPSMDTAGSSQTAPEGEGESEGENVSGTPPPATFDDAPAASPIEPDDSTRRPRIALSTLLASADELFARFPPMAPSVDLPSIMGPQSVMLTWSEDPARLPRDDDAERIVLQPDLIVLRPPEEREAKTEDDEKGAHDRKRRRSKLHKRRRMTMDPRLVTAGVVVLGVAAAVAYSTQMPVERQHVHLRELKKLGKLAGGALLSVGGHLWDGVVAMAG</sequence>
<dbReference type="Gene3D" id="1.10.472.80">
    <property type="entry name" value="Ypt/Rab-GAP domain of gyp1p, domain 3"/>
    <property type="match status" value="1"/>
</dbReference>
<dbReference type="Proteomes" id="UP000703269">
    <property type="component" value="Unassembled WGS sequence"/>
</dbReference>
<dbReference type="EMBL" id="BPQB01000002">
    <property type="protein sequence ID" value="GJE85456.1"/>
    <property type="molecule type" value="Genomic_DNA"/>
</dbReference>
<evidence type="ECO:0000256" key="2">
    <source>
        <dbReference type="SAM" id="MobiDB-lite"/>
    </source>
</evidence>
<dbReference type="Pfam" id="PF00566">
    <property type="entry name" value="RabGAP-TBC"/>
    <property type="match status" value="1"/>
</dbReference>
<feature type="region of interest" description="Disordered" evidence="2">
    <location>
        <begin position="86"/>
        <end position="111"/>
    </location>
</feature>
<keyword evidence="3" id="KW-0472">Membrane</keyword>
<feature type="transmembrane region" description="Helical" evidence="3">
    <location>
        <begin position="592"/>
        <end position="610"/>
    </location>
</feature>
<feature type="compositionally biased region" description="Basic and acidic residues" evidence="2">
    <location>
        <begin position="416"/>
        <end position="439"/>
    </location>
</feature>
<comment type="caution">
    <text evidence="5">The sequence shown here is derived from an EMBL/GenBank/DDBJ whole genome shotgun (WGS) entry which is preliminary data.</text>
</comment>
<dbReference type="InterPro" id="IPR000195">
    <property type="entry name" value="Rab-GAP-TBC_dom"/>
</dbReference>
<dbReference type="GO" id="GO:0005789">
    <property type="term" value="C:endoplasmic reticulum membrane"/>
    <property type="evidence" value="ECO:0007669"/>
    <property type="project" value="TreeGrafter"/>
</dbReference>
<evidence type="ECO:0000256" key="1">
    <source>
        <dbReference type="ARBA" id="ARBA00022468"/>
    </source>
</evidence>
<protein>
    <submittedName>
        <fullName evidence="5">Rab-GTPase-TBC domain-containing protein</fullName>
    </submittedName>
</protein>
<dbReference type="OrthoDB" id="206700at2759"/>
<feature type="region of interest" description="Disordered" evidence="2">
    <location>
        <begin position="302"/>
        <end position="321"/>
    </location>
</feature>
<keyword evidence="1" id="KW-0343">GTPase activation</keyword>
<dbReference type="GO" id="GO:0005096">
    <property type="term" value="F:GTPase activator activity"/>
    <property type="evidence" value="ECO:0007669"/>
    <property type="project" value="UniProtKB-KW"/>
</dbReference>
<keyword evidence="3" id="KW-0812">Transmembrane</keyword>
<dbReference type="SUPFAM" id="SSF47923">
    <property type="entry name" value="Ypt/Rab-GAP domain of gyp1p"/>
    <property type="match status" value="2"/>
</dbReference>
<reference evidence="5 6" key="1">
    <citation type="submission" date="2021-08" db="EMBL/GenBank/DDBJ databases">
        <title>Draft Genome Sequence of Phanerochaete sordida strain YK-624.</title>
        <authorList>
            <person name="Mori T."/>
            <person name="Dohra H."/>
            <person name="Suzuki T."/>
            <person name="Kawagishi H."/>
            <person name="Hirai H."/>
        </authorList>
    </citation>
    <scope>NUCLEOTIDE SEQUENCE [LARGE SCALE GENOMIC DNA]</scope>
    <source>
        <strain evidence="5 6">YK-624</strain>
    </source>
</reference>
<dbReference type="PROSITE" id="PS50086">
    <property type="entry name" value="TBC_RABGAP"/>
    <property type="match status" value="1"/>
</dbReference>
<keyword evidence="6" id="KW-1185">Reference proteome</keyword>
<evidence type="ECO:0000256" key="3">
    <source>
        <dbReference type="SAM" id="Phobius"/>
    </source>
</evidence>
<dbReference type="PANTHER" id="PTHR20913:SF7">
    <property type="entry name" value="RE60063P"/>
    <property type="match status" value="1"/>
</dbReference>
<name>A0A9P3FZJ0_9APHY</name>
<feature type="domain" description="Rab-GAP TBC" evidence="4">
    <location>
        <begin position="65"/>
        <end position="261"/>
    </location>
</feature>
<feature type="compositionally biased region" description="Basic residues" evidence="2">
    <location>
        <begin position="571"/>
        <end position="585"/>
    </location>
</feature>
<feature type="region of interest" description="Disordered" evidence="2">
    <location>
        <begin position="348"/>
        <end position="487"/>
    </location>
</feature>
<dbReference type="SMART" id="SM00164">
    <property type="entry name" value="TBC"/>
    <property type="match status" value="1"/>
</dbReference>
<feature type="compositionally biased region" description="Polar residues" evidence="2">
    <location>
        <begin position="391"/>
        <end position="407"/>
    </location>
</feature>
<dbReference type="InterPro" id="IPR045913">
    <property type="entry name" value="TBC20/Gyp8-like"/>
</dbReference>
<organism evidence="5 6">
    <name type="scientific">Phanerochaete sordida</name>
    <dbReference type="NCBI Taxonomy" id="48140"/>
    <lineage>
        <taxon>Eukaryota</taxon>
        <taxon>Fungi</taxon>
        <taxon>Dikarya</taxon>
        <taxon>Basidiomycota</taxon>
        <taxon>Agaricomycotina</taxon>
        <taxon>Agaricomycetes</taxon>
        <taxon>Polyporales</taxon>
        <taxon>Phanerochaetaceae</taxon>
        <taxon>Phanerochaete</taxon>
    </lineage>
</organism>
<dbReference type="GO" id="GO:0006888">
    <property type="term" value="P:endoplasmic reticulum to Golgi vesicle-mediated transport"/>
    <property type="evidence" value="ECO:0007669"/>
    <property type="project" value="TreeGrafter"/>
</dbReference>
<feature type="region of interest" description="Disordered" evidence="2">
    <location>
        <begin position="24"/>
        <end position="51"/>
    </location>
</feature>
<accession>A0A9P3FZJ0</accession>
<feature type="region of interest" description="Disordered" evidence="2">
    <location>
        <begin position="554"/>
        <end position="585"/>
    </location>
</feature>
<dbReference type="AlphaFoldDB" id="A0A9P3FZJ0"/>
<keyword evidence="3" id="KW-1133">Transmembrane helix</keyword>
<gene>
    <name evidence="5" type="ORF">PsYK624_015350</name>
</gene>
<dbReference type="Gene3D" id="1.10.8.1310">
    <property type="match status" value="1"/>
</dbReference>
<evidence type="ECO:0000313" key="6">
    <source>
        <dbReference type="Proteomes" id="UP000703269"/>
    </source>
</evidence>
<dbReference type="PANTHER" id="PTHR20913">
    <property type="entry name" value="TBC1 DOMAIN FAMILY MEMBER 20/GTPASE"/>
    <property type="match status" value="1"/>
</dbReference>
<feature type="compositionally biased region" description="Basic and acidic residues" evidence="2">
    <location>
        <begin position="348"/>
        <end position="357"/>
    </location>
</feature>